<sequence>MLERPKSWEEQKFDKEIFKIQGIQIVNQMTIPAIEGIDEETQKRINECACAAALTAMMSEFWYQEGKLEKIVTPKEALWDVFGVDLENDFRQGDPDTHIYPGLGCTVEALAKAGKKIGLQSSEFFYHWPLGRILDNVENGFPTIMEVGARDVSRNHYVDWLGPSGKHYWQLTNGHFVLITGFERDKKTGGYLKFFVADTLNYEWFNHYNPQEFKSATFNFYADELYYHGQGAILKP</sequence>
<gene>
    <name evidence="2" type="ORF">COT04_02505</name>
</gene>
<dbReference type="Proteomes" id="UP000229559">
    <property type="component" value="Unassembled WGS sequence"/>
</dbReference>
<proteinExistence type="predicted"/>
<protein>
    <recommendedName>
        <fullName evidence="1">Peptidase C39-like domain-containing protein</fullName>
    </recommendedName>
</protein>
<evidence type="ECO:0000313" key="3">
    <source>
        <dbReference type="Proteomes" id="UP000229559"/>
    </source>
</evidence>
<comment type="caution">
    <text evidence="2">The sequence shown here is derived from an EMBL/GenBank/DDBJ whole genome shotgun (WGS) entry which is preliminary data.</text>
</comment>
<evidence type="ECO:0000259" key="1">
    <source>
        <dbReference type="Pfam" id="PF13529"/>
    </source>
</evidence>
<evidence type="ECO:0000313" key="2">
    <source>
        <dbReference type="EMBL" id="PIU32972.1"/>
    </source>
</evidence>
<organism evidence="2 3">
    <name type="scientific">Candidatus Shapirobacteria bacterium CG07_land_8_20_14_0_80_39_12</name>
    <dbReference type="NCBI Taxonomy" id="1974480"/>
    <lineage>
        <taxon>Bacteria</taxon>
        <taxon>Candidatus Shapironibacteriota</taxon>
    </lineage>
</organism>
<dbReference type="Pfam" id="PF13529">
    <property type="entry name" value="Peptidase_C39_2"/>
    <property type="match status" value="1"/>
</dbReference>
<name>A0A2M6YPC9_9BACT</name>
<dbReference type="InterPro" id="IPR039564">
    <property type="entry name" value="Peptidase_C39-like"/>
</dbReference>
<dbReference type="EMBL" id="PEXA01000068">
    <property type="protein sequence ID" value="PIU32972.1"/>
    <property type="molecule type" value="Genomic_DNA"/>
</dbReference>
<dbReference type="Gene3D" id="3.90.70.10">
    <property type="entry name" value="Cysteine proteinases"/>
    <property type="match status" value="1"/>
</dbReference>
<accession>A0A2M6YPC9</accession>
<reference evidence="3" key="1">
    <citation type="submission" date="2017-09" db="EMBL/GenBank/DDBJ databases">
        <title>Depth-based differentiation of microbial function through sediment-hosted aquifers and enrichment of novel symbionts in the deep terrestrial subsurface.</title>
        <authorList>
            <person name="Probst A.J."/>
            <person name="Ladd B."/>
            <person name="Jarett J.K."/>
            <person name="Geller-Mcgrath D.E."/>
            <person name="Sieber C.M.K."/>
            <person name="Emerson J.B."/>
            <person name="Anantharaman K."/>
            <person name="Thomas B.C."/>
            <person name="Malmstrom R."/>
            <person name="Stieglmeier M."/>
            <person name="Klingl A."/>
            <person name="Woyke T."/>
            <person name="Ryan C.M."/>
            <person name="Banfield J.F."/>
        </authorList>
    </citation>
    <scope>NUCLEOTIDE SEQUENCE [LARGE SCALE GENOMIC DNA]</scope>
</reference>
<feature type="domain" description="Peptidase C39-like" evidence="1">
    <location>
        <begin position="36"/>
        <end position="197"/>
    </location>
</feature>
<dbReference type="AlphaFoldDB" id="A0A2M6YPC9"/>